<evidence type="ECO:0000259" key="6">
    <source>
        <dbReference type="Pfam" id="PF00628"/>
    </source>
</evidence>
<comment type="caution">
    <text evidence="7">The sequence shown here is derived from an EMBL/GenBank/DDBJ whole genome shotgun (WGS) entry which is preliminary data.</text>
</comment>
<reference evidence="7" key="1">
    <citation type="submission" date="2020-08" db="EMBL/GenBank/DDBJ databases">
        <title>Spodoptera exigua strain:BAW_Kor-Di-RS1 Genome sequencing and assembly.</title>
        <authorList>
            <person name="Kim J."/>
            <person name="Nam H.Y."/>
            <person name="Kwon M."/>
            <person name="Choi J.H."/>
            <person name="Cho S.R."/>
            <person name="Kim G.-H."/>
        </authorList>
    </citation>
    <scope>NUCLEOTIDE SEQUENCE</scope>
    <source>
        <strain evidence="7">BAW_Kor-Di-RS1</strain>
        <tissue evidence="7">Whole-body</tissue>
    </source>
</reference>
<dbReference type="InterPro" id="IPR011011">
    <property type="entry name" value="Znf_FYVE_PHD"/>
</dbReference>
<protein>
    <recommendedName>
        <fullName evidence="6">PHD-type domain-containing protein</fullName>
    </recommendedName>
</protein>
<evidence type="ECO:0000313" key="8">
    <source>
        <dbReference type="Proteomes" id="UP000648187"/>
    </source>
</evidence>
<sequence length="969" mass="111601">MSSKEAKWGCCNAINVPDEKSIACSICGKLYHYGCVSLTESPSKSAVPWKCPACLICSSKSGKKDSTPIRNISTTRGNKRAAVGPPSPSSKSPSPVSALRPQGNEELQCMIQEIMEKELNKLLIKFNKMTESTISKELQNVKKDMQEIVESISFMNDRFEKFESNLLSTTALVGRLESENTALRNTVSDLTMRLTNLEQQSRANNLEIQCIPEKKTENIYEIVTKIGQVVNCKIEDKDILHCTRVAKANPSNSRPRSIVVQLSSPRLRDQILASTIKYNKSSKEKLNAENLGYIGHKTPVFIAEHLCPTFKALHAACRIKAREKDYNITMGKTRKKLTREEKLAKDRIRKREKYAQIKNNPELYSLQKEKERNRYLVRKEKNKICSIKDMTPRAQREQRKRWRKNSQNYLKKMEKAKTLERILVENSPPQSESNFCVNAEPQIPDPLTVAEPGPSTIKHSKSTQLAKFNNILRRIRYNHMKTVKILNGRIKKLEREKDVLRKRSNITQKVCDTIEKKVDEVLTEIRPDKKEAVKKQLLFSETISQNLQNTYKTMTKKDKRNFVDTVIKDDTKLRKYKLLHKLPFSRRKKKTATVDNKQILLNKIHSFFEEDTNSRVAAGKKEFIKKHGVKKQKRYLNDNLKNLHEKFLKERCSMAQTAVPYEIVHFLSDSPSSQYRNKTIFYMITKLEDINPNIRRVTWNYQESGHGKGAPDGIGAVVKRTADNFVKYGGDVGTYEDFWALVTKNIPNVYFDMITERDIEDKIIPPNIPGFKGTMKVHQIIWTADNKKTITLRSLSCFECQDCFIPCQHNKHLGYLNSDYYGETECGQSRDQCSENEVTCFKDNQSICSIDTSTILNNLNLDESDVLKNFKSLEGPIDLQLSPIPNTSTSSTVTRSPKIKILSDVRISWENRKFYKMAKKNLAPKKLMEEVFISEHQREFETFIQSNVPEEQELDNYEKSDNSDELNIF</sequence>
<evidence type="ECO:0000256" key="1">
    <source>
        <dbReference type="ARBA" id="ARBA00022723"/>
    </source>
</evidence>
<dbReference type="PANTHER" id="PTHR46601:SF1">
    <property type="entry name" value="ADF-H DOMAIN-CONTAINING PROTEIN"/>
    <property type="match status" value="1"/>
</dbReference>
<evidence type="ECO:0000256" key="4">
    <source>
        <dbReference type="SAM" id="Coils"/>
    </source>
</evidence>
<keyword evidence="2" id="KW-0863">Zinc-finger</keyword>
<dbReference type="CDD" id="cd15489">
    <property type="entry name" value="PHD_SF"/>
    <property type="match status" value="1"/>
</dbReference>
<feature type="region of interest" description="Disordered" evidence="5">
    <location>
        <begin position="61"/>
        <end position="100"/>
    </location>
</feature>
<dbReference type="Pfam" id="PF00628">
    <property type="entry name" value="PHD"/>
    <property type="match status" value="1"/>
</dbReference>
<keyword evidence="1" id="KW-0479">Metal-binding</keyword>
<gene>
    <name evidence="7" type="ORF">HW555_001236</name>
</gene>
<dbReference type="Gene3D" id="2.60.120.650">
    <property type="entry name" value="Cupin"/>
    <property type="match status" value="1"/>
</dbReference>
<dbReference type="SUPFAM" id="SSF57903">
    <property type="entry name" value="FYVE/PHD zinc finger"/>
    <property type="match status" value="1"/>
</dbReference>
<organism evidence="7 8">
    <name type="scientific">Spodoptera exigua</name>
    <name type="common">Beet armyworm</name>
    <name type="synonym">Noctua fulgens</name>
    <dbReference type="NCBI Taxonomy" id="7107"/>
    <lineage>
        <taxon>Eukaryota</taxon>
        <taxon>Metazoa</taxon>
        <taxon>Ecdysozoa</taxon>
        <taxon>Arthropoda</taxon>
        <taxon>Hexapoda</taxon>
        <taxon>Insecta</taxon>
        <taxon>Pterygota</taxon>
        <taxon>Neoptera</taxon>
        <taxon>Endopterygota</taxon>
        <taxon>Lepidoptera</taxon>
        <taxon>Glossata</taxon>
        <taxon>Ditrysia</taxon>
        <taxon>Noctuoidea</taxon>
        <taxon>Noctuidae</taxon>
        <taxon>Amphipyrinae</taxon>
        <taxon>Spodoptera</taxon>
    </lineage>
</organism>
<keyword evidence="3" id="KW-0862">Zinc</keyword>
<dbReference type="Proteomes" id="UP000648187">
    <property type="component" value="Unassembled WGS sequence"/>
</dbReference>
<dbReference type="InterPro" id="IPR019787">
    <property type="entry name" value="Znf_PHD-finger"/>
</dbReference>
<evidence type="ECO:0000313" key="7">
    <source>
        <dbReference type="EMBL" id="KAF9423427.1"/>
    </source>
</evidence>
<dbReference type="AlphaFoldDB" id="A0A835GSJ0"/>
<evidence type="ECO:0000256" key="2">
    <source>
        <dbReference type="ARBA" id="ARBA00022771"/>
    </source>
</evidence>
<accession>A0A835GSJ0</accession>
<dbReference type="EMBL" id="JACKWZ010000009">
    <property type="protein sequence ID" value="KAF9423427.1"/>
    <property type="molecule type" value="Genomic_DNA"/>
</dbReference>
<feature type="coiled-coil region" evidence="4">
    <location>
        <begin position="483"/>
        <end position="510"/>
    </location>
</feature>
<proteinExistence type="predicted"/>
<dbReference type="GO" id="GO:0008270">
    <property type="term" value="F:zinc ion binding"/>
    <property type="evidence" value="ECO:0007669"/>
    <property type="project" value="UniProtKB-KW"/>
</dbReference>
<keyword evidence="4" id="KW-0175">Coiled coil</keyword>
<evidence type="ECO:0000256" key="5">
    <source>
        <dbReference type="SAM" id="MobiDB-lite"/>
    </source>
</evidence>
<feature type="domain" description="PHD-type" evidence="6">
    <location>
        <begin position="10"/>
        <end position="54"/>
    </location>
</feature>
<dbReference type="Gene3D" id="3.30.70.1820">
    <property type="entry name" value="L1 transposable element, RRM domain"/>
    <property type="match status" value="1"/>
</dbReference>
<name>A0A835GSJ0_SPOEX</name>
<keyword evidence="8" id="KW-1185">Reference proteome</keyword>
<dbReference type="PANTHER" id="PTHR46601">
    <property type="entry name" value="ULP_PROTEASE DOMAIN-CONTAINING PROTEIN"/>
    <property type="match status" value="1"/>
</dbReference>
<evidence type="ECO:0000256" key="3">
    <source>
        <dbReference type="ARBA" id="ARBA00022833"/>
    </source>
</evidence>